<dbReference type="Pfam" id="PF01459">
    <property type="entry name" value="Porin_3"/>
    <property type="match status" value="1"/>
</dbReference>
<dbReference type="AlphaFoldDB" id="A0A5F8HIS0"/>
<evidence type="ECO:0000313" key="5">
    <source>
        <dbReference type="Proteomes" id="UP000002280"/>
    </source>
</evidence>
<dbReference type="Bgee" id="ENSMODG00000047257">
    <property type="expression patterns" value="Expressed in skeletal muscle tissue and 2 other cell types or tissues"/>
</dbReference>
<protein>
    <submittedName>
        <fullName evidence="4">Uncharacterized protein</fullName>
    </submittedName>
</protein>
<keyword evidence="2" id="KW-0472">Membrane</keyword>
<dbReference type="InParanoid" id="A0A5F8HIS0"/>
<dbReference type="Proteomes" id="UP000002280">
    <property type="component" value="Chromosome 1"/>
</dbReference>
<proteinExistence type="predicted"/>
<keyword evidence="5" id="KW-1185">Reference proteome</keyword>
<dbReference type="OMA" id="ENSVWYR"/>
<sequence>MCTALTYCDLEKAAKEFFNKGYGFGMVKIDLRTKYSSGVEFSTSDGILLFWKE</sequence>
<accession>A0A5F8HIS0</accession>
<name>A0A5F8HIS0_MONDO</name>
<dbReference type="GO" id="GO:0005741">
    <property type="term" value="C:mitochondrial outer membrane"/>
    <property type="evidence" value="ECO:0007669"/>
    <property type="project" value="UniProtKB-SubCell"/>
</dbReference>
<evidence type="ECO:0000256" key="1">
    <source>
        <dbReference type="ARBA" id="ARBA00004294"/>
    </source>
</evidence>
<dbReference type="STRING" id="13616.ENSMODP00000059028"/>
<dbReference type="GO" id="GO:0055085">
    <property type="term" value="P:transmembrane transport"/>
    <property type="evidence" value="ECO:0007669"/>
    <property type="project" value="InterPro"/>
</dbReference>
<keyword evidence="3" id="KW-0496">Mitochondrion</keyword>
<reference evidence="4" key="2">
    <citation type="submission" date="2025-08" db="UniProtKB">
        <authorList>
            <consortium name="Ensembl"/>
        </authorList>
    </citation>
    <scope>IDENTIFICATION</scope>
</reference>
<comment type="subcellular location">
    <subcellularLocation>
        <location evidence="1">Mitochondrion outer membrane</location>
    </subcellularLocation>
</comment>
<reference evidence="4" key="3">
    <citation type="submission" date="2025-09" db="UniProtKB">
        <authorList>
            <consortium name="Ensembl"/>
        </authorList>
    </citation>
    <scope>IDENTIFICATION</scope>
</reference>
<evidence type="ECO:0000256" key="2">
    <source>
        <dbReference type="ARBA" id="ARBA00022452"/>
    </source>
</evidence>
<evidence type="ECO:0000313" key="4">
    <source>
        <dbReference type="Ensembl" id="ENSMODP00000059028.1"/>
    </source>
</evidence>
<organism evidence="4 5">
    <name type="scientific">Monodelphis domestica</name>
    <name type="common">Gray short-tailed opossum</name>
    <dbReference type="NCBI Taxonomy" id="13616"/>
    <lineage>
        <taxon>Eukaryota</taxon>
        <taxon>Metazoa</taxon>
        <taxon>Chordata</taxon>
        <taxon>Craniata</taxon>
        <taxon>Vertebrata</taxon>
        <taxon>Euteleostomi</taxon>
        <taxon>Mammalia</taxon>
        <taxon>Metatheria</taxon>
        <taxon>Didelphimorphia</taxon>
        <taxon>Didelphidae</taxon>
        <taxon>Monodelphis</taxon>
    </lineage>
</organism>
<reference evidence="4 5" key="1">
    <citation type="journal article" date="2007" name="Nature">
        <title>Genome of the marsupial Monodelphis domestica reveals innovation in non-coding sequences.</title>
        <authorList>
            <person name="Mikkelsen T.S."/>
            <person name="Wakefield M.J."/>
            <person name="Aken B."/>
            <person name="Amemiya C.T."/>
            <person name="Chang J.L."/>
            <person name="Duke S."/>
            <person name="Garber M."/>
            <person name="Gentles A.J."/>
            <person name="Goodstadt L."/>
            <person name="Heger A."/>
            <person name="Jurka J."/>
            <person name="Kamal M."/>
            <person name="Mauceli E."/>
            <person name="Searle S.M."/>
            <person name="Sharpe T."/>
            <person name="Baker M.L."/>
            <person name="Batzer M.A."/>
            <person name="Benos P.V."/>
            <person name="Belov K."/>
            <person name="Clamp M."/>
            <person name="Cook A."/>
            <person name="Cuff J."/>
            <person name="Das R."/>
            <person name="Davidow L."/>
            <person name="Deakin J.E."/>
            <person name="Fazzari M.J."/>
            <person name="Glass J.L."/>
            <person name="Grabherr M."/>
            <person name="Greally J.M."/>
            <person name="Gu W."/>
            <person name="Hore T.A."/>
            <person name="Huttley G.A."/>
            <person name="Kleber M."/>
            <person name="Jirtle R.L."/>
            <person name="Koina E."/>
            <person name="Lee J.T."/>
            <person name="Mahony S."/>
            <person name="Marra M.A."/>
            <person name="Miller R.D."/>
            <person name="Nicholls R.D."/>
            <person name="Oda M."/>
            <person name="Papenfuss A.T."/>
            <person name="Parra Z.E."/>
            <person name="Pollock D.D."/>
            <person name="Ray D.A."/>
            <person name="Schein J.E."/>
            <person name="Speed T.P."/>
            <person name="Thompson K."/>
            <person name="VandeBerg J.L."/>
            <person name="Wade C.M."/>
            <person name="Walker J.A."/>
            <person name="Waters P.D."/>
            <person name="Webber C."/>
            <person name="Weidman J.R."/>
            <person name="Xie X."/>
            <person name="Zody M.C."/>
            <person name="Baldwin J."/>
            <person name="Abdouelleil A."/>
            <person name="Abdulkadir J."/>
            <person name="Abebe A."/>
            <person name="Abera B."/>
            <person name="Abreu J."/>
            <person name="Acer S.C."/>
            <person name="Aftuck L."/>
            <person name="Alexander A."/>
            <person name="An P."/>
            <person name="Anderson E."/>
            <person name="Anderson S."/>
            <person name="Arachi H."/>
            <person name="Azer M."/>
            <person name="Bachantsang P."/>
            <person name="Barry A."/>
            <person name="Bayul T."/>
            <person name="Berlin A."/>
            <person name="Bessette D."/>
            <person name="Bloom T."/>
            <person name="Bloom T."/>
            <person name="Boguslavskiy L."/>
            <person name="Bonnet C."/>
            <person name="Boukhgalter B."/>
            <person name="Bourzgui I."/>
            <person name="Brown A."/>
            <person name="Cahill P."/>
            <person name="Channer S."/>
            <person name="Cheshatsang Y."/>
            <person name="Chuda L."/>
            <person name="Citroen M."/>
            <person name="Collymore A."/>
            <person name="Cooke P."/>
            <person name="Costello M."/>
            <person name="D'Aco K."/>
            <person name="Daza R."/>
            <person name="De Haan G."/>
            <person name="DeGray S."/>
            <person name="DeMaso C."/>
            <person name="Dhargay N."/>
            <person name="Dooley K."/>
            <person name="Dooley E."/>
            <person name="Doricent M."/>
            <person name="Dorje P."/>
            <person name="Dorjee K."/>
            <person name="Dupes A."/>
            <person name="Elong R."/>
            <person name="Falk J."/>
            <person name="Farina A."/>
            <person name="Faro S."/>
            <person name="Ferguson D."/>
            <person name="Fisher S."/>
            <person name="Foley C.D."/>
            <person name="Franke A."/>
            <person name="Friedrich D."/>
            <person name="Gadbois L."/>
            <person name="Gearin G."/>
            <person name="Gearin C.R."/>
            <person name="Giannoukos G."/>
            <person name="Goode T."/>
            <person name="Graham J."/>
            <person name="Grandbois E."/>
            <person name="Grewal S."/>
            <person name="Gyaltsen K."/>
            <person name="Hafez N."/>
            <person name="Hagos B."/>
            <person name="Hall J."/>
            <person name="Henson C."/>
            <person name="Hollinger A."/>
            <person name="Honan T."/>
            <person name="Huard M.D."/>
            <person name="Hughes L."/>
            <person name="Hurhula B."/>
            <person name="Husby M.E."/>
            <person name="Kamat A."/>
            <person name="Kanga B."/>
            <person name="Kashin S."/>
            <person name="Khazanovich D."/>
            <person name="Kisner P."/>
            <person name="Lance K."/>
            <person name="Lara M."/>
            <person name="Lee W."/>
            <person name="Lennon N."/>
            <person name="Letendre F."/>
            <person name="LeVine R."/>
            <person name="Lipovsky A."/>
            <person name="Liu X."/>
            <person name="Liu J."/>
            <person name="Liu S."/>
            <person name="Lokyitsang T."/>
            <person name="Lokyitsang Y."/>
            <person name="Lubonja R."/>
            <person name="Lui A."/>
            <person name="MacDonald P."/>
            <person name="Magnisalis V."/>
            <person name="Maru K."/>
            <person name="Matthews C."/>
            <person name="McCusker W."/>
            <person name="McDonough S."/>
            <person name="Mehta T."/>
            <person name="Meldrim J."/>
            <person name="Meneus L."/>
            <person name="Mihai O."/>
            <person name="Mihalev A."/>
            <person name="Mihova T."/>
            <person name="Mittelman R."/>
            <person name="Mlenga V."/>
            <person name="Montmayeur A."/>
            <person name="Mulrain L."/>
            <person name="Navidi A."/>
            <person name="Naylor J."/>
            <person name="Negash T."/>
            <person name="Nguyen T."/>
            <person name="Nguyen N."/>
            <person name="Nicol R."/>
            <person name="Norbu C."/>
            <person name="Norbu N."/>
            <person name="Novod N."/>
            <person name="O'Neill B."/>
            <person name="Osman S."/>
            <person name="Markiewicz E."/>
            <person name="Oyono O.L."/>
            <person name="Patti C."/>
            <person name="Phunkhang P."/>
            <person name="Pierre F."/>
            <person name="Priest M."/>
            <person name="Raghuraman S."/>
            <person name="Rege F."/>
            <person name="Reyes R."/>
            <person name="Rise C."/>
            <person name="Rogov P."/>
            <person name="Ross K."/>
            <person name="Ryan E."/>
            <person name="Settipalli S."/>
            <person name="Shea T."/>
            <person name="Sherpa N."/>
            <person name="Shi L."/>
            <person name="Shih D."/>
            <person name="Sparrow T."/>
            <person name="Spaulding J."/>
            <person name="Stalker J."/>
            <person name="Stange-Thomann N."/>
            <person name="Stavropoulos S."/>
            <person name="Stone C."/>
            <person name="Strader C."/>
            <person name="Tesfaye S."/>
            <person name="Thomson T."/>
            <person name="Thoulutsang Y."/>
            <person name="Thoulutsang D."/>
            <person name="Topham K."/>
            <person name="Topping I."/>
            <person name="Tsamla T."/>
            <person name="Vassiliev H."/>
            <person name="Vo A."/>
            <person name="Wangchuk T."/>
            <person name="Wangdi T."/>
            <person name="Weiand M."/>
            <person name="Wilkinson J."/>
            <person name="Wilson A."/>
            <person name="Yadav S."/>
            <person name="Young G."/>
            <person name="Yu Q."/>
            <person name="Zembek L."/>
            <person name="Zhong D."/>
            <person name="Zimmer A."/>
            <person name="Zwirko Z."/>
            <person name="Jaffe D.B."/>
            <person name="Alvarez P."/>
            <person name="Brockman W."/>
            <person name="Butler J."/>
            <person name="Chin C."/>
            <person name="Gnerre S."/>
            <person name="MacCallum I."/>
            <person name="Graves J.A."/>
            <person name="Ponting C.P."/>
            <person name="Breen M."/>
            <person name="Samollow P.B."/>
            <person name="Lander E.S."/>
            <person name="Lindblad-Toh K."/>
        </authorList>
    </citation>
    <scope>NUCLEOTIDE SEQUENCE [LARGE SCALE GENOMIC DNA]</scope>
</reference>
<keyword evidence="2" id="KW-0812">Transmembrane</keyword>
<dbReference type="GeneTree" id="ENSGT00940000171038"/>
<dbReference type="InterPro" id="IPR023614">
    <property type="entry name" value="Porin_dom_sf"/>
</dbReference>
<dbReference type="Gene3D" id="2.40.160.10">
    <property type="entry name" value="Porin"/>
    <property type="match status" value="1"/>
</dbReference>
<keyword evidence="2" id="KW-1134">Transmembrane beta strand</keyword>
<evidence type="ECO:0000256" key="3">
    <source>
        <dbReference type="ARBA" id="ARBA00022787"/>
    </source>
</evidence>
<dbReference type="InterPro" id="IPR027246">
    <property type="entry name" value="Porin_Euk/Tom40"/>
</dbReference>
<keyword evidence="3" id="KW-1000">Mitochondrion outer membrane</keyword>
<dbReference type="Ensembl" id="ENSMODT00000074326.1">
    <property type="protein sequence ID" value="ENSMODP00000059028.1"/>
    <property type="gene ID" value="ENSMODG00000047257.1"/>
</dbReference>